<dbReference type="AlphaFoldDB" id="A0A8X6FSN9"/>
<dbReference type="InterPro" id="IPR001207">
    <property type="entry name" value="Transposase_mutator"/>
</dbReference>
<reference evidence="4" key="1">
    <citation type="submission" date="2020-07" db="EMBL/GenBank/DDBJ databases">
        <title>Multicomponent nature underlies the extraordinary mechanical properties of spider dragline silk.</title>
        <authorList>
            <person name="Kono N."/>
            <person name="Nakamura H."/>
            <person name="Mori M."/>
            <person name="Yoshida Y."/>
            <person name="Ohtoshi R."/>
            <person name="Malay A.D."/>
            <person name="Moran D.A.P."/>
            <person name="Tomita M."/>
            <person name="Numata K."/>
            <person name="Arakawa K."/>
        </authorList>
    </citation>
    <scope>NUCLEOTIDE SEQUENCE</scope>
</reference>
<evidence type="ECO:0000256" key="1">
    <source>
        <dbReference type="ARBA" id="ARBA00022578"/>
    </source>
</evidence>
<dbReference type="GO" id="GO:0004803">
    <property type="term" value="F:transposase activity"/>
    <property type="evidence" value="ECO:0007669"/>
    <property type="project" value="InterPro"/>
</dbReference>
<evidence type="ECO:0000256" key="3">
    <source>
        <dbReference type="ARBA" id="ARBA00023172"/>
    </source>
</evidence>
<name>A0A8X6FSN9_TRICU</name>
<evidence type="ECO:0000313" key="4">
    <source>
        <dbReference type="EMBL" id="GFQ88480.1"/>
    </source>
</evidence>
<protein>
    <submittedName>
        <fullName evidence="4">Transposase for insertion sequence element ISRM3</fullName>
    </submittedName>
</protein>
<comment type="caution">
    <text evidence="4">The sequence shown here is derived from an EMBL/GenBank/DDBJ whole genome shotgun (WGS) entry which is preliminary data.</text>
</comment>
<keyword evidence="5" id="KW-1185">Reference proteome</keyword>
<keyword evidence="3" id="KW-0233">DNA recombination</keyword>
<sequence length="159" mass="17902">MGIFGLRPNMKIMDKLPSPKEARQFSTLQNGKKEVLGFYLAESEGANTNSHCCGNWYNFWLGVLNDLKERGVEDILIACVDGLESFPAAINSVFPNAEVQMCIVHQIRNSLKYVASKDAKSFLSDLKKVYQASSKKIAENYLLELDEKWGTKYPMVLAE</sequence>
<evidence type="ECO:0000256" key="2">
    <source>
        <dbReference type="ARBA" id="ARBA00023125"/>
    </source>
</evidence>
<dbReference type="GO" id="GO:0006313">
    <property type="term" value="P:DNA transposition"/>
    <property type="evidence" value="ECO:0007669"/>
    <property type="project" value="InterPro"/>
</dbReference>
<dbReference type="GO" id="GO:0003677">
    <property type="term" value="F:DNA binding"/>
    <property type="evidence" value="ECO:0007669"/>
    <property type="project" value="UniProtKB-KW"/>
</dbReference>
<accession>A0A8X6FSN9</accession>
<dbReference type="Proteomes" id="UP000887116">
    <property type="component" value="Unassembled WGS sequence"/>
</dbReference>
<keyword evidence="1" id="KW-0815">Transposition</keyword>
<dbReference type="OrthoDB" id="10262298at2759"/>
<dbReference type="Pfam" id="PF00872">
    <property type="entry name" value="Transposase_mut"/>
    <property type="match status" value="1"/>
</dbReference>
<dbReference type="PANTHER" id="PTHR33217:SF8">
    <property type="entry name" value="MUTATOR FAMILY TRANSPOSASE"/>
    <property type="match status" value="1"/>
</dbReference>
<evidence type="ECO:0000313" key="5">
    <source>
        <dbReference type="Proteomes" id="UP000887116"/>
    </source>
</evidence>
<keyword evidence="2" id="KW-0238">DNA-binding</keyword>
<gene>
    <name evidence="4" type="primary">R00164</name>
    <name evidence="4" type="ORF">TNCT_247231</name>
</gene>
<dbReference type="EMBL" id="BMAO01013374">
    <property type="protein sequence ID" value="GFQ88480.1"/>
    <property type="molecule type" value="Genomic_DNA"/>
</dbReference>
<organism evidence="4 5">
    <name type="scientific">Trichonephila clavata</name>
    <name type="common">Joro spider</name>
    <name type="synonym">Nephila clavata</name>
    <dbReference type="NCBI Taxonomy" id="2740835"/>
    <lineage>
        <taxon>Eukaryota</taxon>
        <taxon>Metazoa</taxon>
        <taxon>Ecdysozoa</taxon>
        <taxon>Arthropoda</taxon>
        <taxon>Chelicerata</taxon>
        <taxon>Arachnida</taxon>
        <taxon>Araneae</taxon>
        <taxon>Araneomorphae</taxon>
        <taxon>Entelegynae</taxon>
        <taxon>Araneoidea</taxon>
        <taxon>Nephilidae</taxon>
        <taxon>Trichonephila</taxon>
    </lineage>
</organism>
<proteinExistence type="predicted"/>
<dbReference type="PANTHER" id="PTHR33217">
    <property type="entry name" value="TRANSPOSASE FOR INSERTION SEQUENCE ELEMENT IS1081"/>
    <property type="match status" value="1"/>
</dbReference>